<evidence type="ECO:0000313" key="2">
    <source>
        <dbReference type="EMBL" id="KAK8881669.1"/>
    </source>
</evidence>
<protein>
    <submittedName>
        <fullName evidence="2">Uncharacterized protein</fullName>
    </submittedName>
</protein>
<proteinExistence type="predicted"/>
<keyword evidence="3" id="KW-1185">Reference proteome</keyword>
<sequence>MVKPQIIGEGIFDIFYLITVITAGVSMFLNSKDDFLCKLFSYSVLVLGLGDTTHLVPRLLSMVSGGFEKYKRSIGFGKLMTSITITFYYIIMFYFVCIKYNDLNQQLTYTFLAISALRIIICLLPQNEWFTTGGTMTMNFLRNVPFVIIGLIVIYKFYIFRNIDEDFKYVYLAIIISFGFYLPVIFFAHKYPIVGMLMIPKTVAYLYIVYVGYKHYIGFNSQQSEL</sequence>
<evidence type="ECO:0000256" key="1">
    <source>
        <dbReference type="SAM" id="Phobius"/>
    </source>
</evidence>
<feature type="transmembrane region" description="Helical" evidence="1">
    <location>
        <begin position="76"/>
        <end position="97"/>
    </location>
</feature>
<feature type="transmembrane region" description="Helical" evidence="1">
    <location>
        <begin position="169"/>
        <end position="187"/>
    </location>
</feature>
<feature type="transmembrane region" description="Helical" evidence="1">
    <location>
        <begin position="6"/>
        <end position="29"/>
    </location>
</feature>
<feature type="transmembrane region" description="Helical" evidence="1">
    <location>
        <begin position="193"/>
        <end position="213"/>
    </location>
</feature>
<keyword evidence="1" id="KW-1133">Transmembrane helix</keyword>
<feature type="transmembrane region" description="Helical" evidence="1">
    <location>
        <begin position="36"/>
        <end position="56"/>
    </location>
</feature>
<dbReference type="EMBL" id="JAPFFF010000010">
    <property type="protein sequence ID" value="KAK8881669.1"/>
    <property type="molecule type" value="Genomic_DNA"/>
</dbReference>
<gene>
    <name evidence="2" type="ORF">M9Y10_004429</name>
</gene>
<organism evidence="2 3">
    <name type="scientific">Tritrichomonas musculus</name>
    <dbReference type="NCBI Taxonomy" id="1915356"/>
    <lineage>
        <taxon>Eukaryota</taxon>
        <taxon>Metamonada</taxon>
        <taxon>Parabasalia</taxon>
        <taxon>Tritrichomonadida</taxon>
        <taxon>Tritrichomonadidae</taxon>
        <taxon>Tritrichomonas</taxon>
    </lineage>
</organism>
<feature type="transmembrane region" description="Helical" evidence="1">
    <location>
        <begin position="139"/>
        <end position="157"/>
    </location>
</feature>
<evidence type="ECO:0000313" key="3">
    <source>
        <dbReference type="Proteomes" id="UP001470230"/>
    </source>
</evidence>
<accession>A0ABR2JRY9</accession>
<keyword evidence="1" id="KW-0812">Transmembrane</keyword>
<reference evidence="2 3" key="1">
    <citation type="submission" date="2024-04" db="EMBL/GenBank/DDBJ databases">
        <title>Tritrichomonas musculus Genome.</title>
        <authorList>
            <person name="Alves-Ferreira E."/>
            <person name="Grigg M."/>
            <person name="Lorenzi H."/>
            <person name="Galac M."/>
        </authorList>
    </citation>
    <scope>NUCLEOTIDE SEQUENCE [LARGE SCALE GENOMIC DNA]</scope>
    <source>
        <strain evidence="2 3">EAF2021</strain>
    </source>
</reference>
<dbReference type="Proteomes" id="UP001470230">
    <property type="component" value="Unassembled WGS sequence"/>
</dbReference>
<name>A0ABR2JRY9_9EUKA</name>
<comment type="caution">
    <text evidence="2">The sequence shown here is derived from an EMBL/GenBank/DDBJ whole genome shotgun (WGS) entry which is preliminary data.</text>
</comment>
<keyword evidence="1" id="KW-0472">Membrane</keyword>